<dbReference type="PROSITE" id="PS00463">
    <property type="entry name" value="ZN2_CY6_FUNGAL_1"/>
    <property type="match status" value="1"/>
</dbReference>
<dbReference type="PROSITE" id="PS50048">
    <property type="entry name" value="ZN2_CY6_FUNGAL_2"/>
    <property type="match status" value="1"/>
</dbReference>
<dbReference type="EMBL" id="HG793128">
    <property type="protein sequence ID" value="CDK27430.1"/>
    <property type="molecule type" value="Genomic_DNA"/>
</dbReference>
<reference evidence="4" key="1">
    <citation type="submission" date="2013-12" db="EMBL/GenBank/DDBJ databases">
        <authorList>
            <person name="Genoscope - CEA"/>
        </authorList>
    </citation>
    <scope>NUCLEOTIDE SEQUENCE</scope>
    <source>
        <strain evidence="4">CBS 1993</strain>
    </source>
</reference>
<dbReference type="GO" id="GO:0008270">
    <property type="term" value="F:zinc ion binding"/>
    <property type="evidence" value="ECO:0007669"/>
    <property type="project" value="InterPro"/>
</dbReference>
<dbReference type="SUPFAM" id="SSF57701">
    <property type="entry name" value="Zn2/Cys6 DNA-binding domain"/>
    <property type="match status" value="1"/>
</dbReference>
<evidence type="ECO:0000313" key="4">
    <source>
        <dbReference type="EMBL" id="CDK27430.1"/>
    </source>
</evidence>
<dbReference type="PRINTS" id="PR00755">
    <property type="entry name" value="AFLATOXINBRP"/>
</dbReference>
<keyword evidence="2" id="KW-0539">Nucleus</keyword>
<dbReference type="Pfam" id="PF00172">
    <property type="entry name" value="Zn_clus"/>
    <property type="match status" value="1"/>
</dbReference>
<comment type="subcellular location">
    <subcellularLocation>
        <location evidence="1">Nucleus</location>
    </subcellularLocation>
</comment>
<dbReference type="InterPro" id="IPR001138">
    <property type="entry name" value="Zn2Cys6_DnaBD"/>
</dbReference>
<evidence type="ECO:0000256" key="1">
    <source>
        <dbReference type="ARBA" id="ARBA00004123"/>
    </source>
</evidence>
<dbReference type="GO" id="GO:0000981">
    <property type="term" value="F:DNA-binding transcription factor activity, RNA polymerase II-specific"/>
    <property type="evidence" value="ECO:0007669"/>
    <property type="project" value="InterPro"/>
</dbReference>
<dbReference type="PANTHER" id="PTHR37534:SF51">
    <property type="entry name" value="ACRIFLAVINE SENSITIVITY CONTROL PROTEIN ACR-2"/>
    <property type="match status" value="1"/>
</dbReference>
<gene>
    <name evidence="4" type="ORF">KUCA_T00003408001</name>
</gene>
<accession>W6MWH0</accession>
<dbReference type="GeneID" id="34520813"/>
<dbReference type="InterPro" id="IPR021858">
    <property type="entry name" value="Fun_TF"/>
</dbReference>
<dbReference type="RefSeq" id="XP_022459425.1">
    <property type="nucleotide sequence ID" value="XM_022601821.1"/>
</dbReference>
<proteinExistence type="predicted"/>
<evidence type="ECO:0000259" key="3">
    <source>
        <dbReference type="PROSITE" id="PS50048"/>
    </source>
</evidence>
<dbReference type="HOGENOM" id="CLU_041955_0_0_1"/>
<sequence>MQIVAKPARRIRTVEGSCWACREHRVKCKLQKPNCSRCLKKGLSCEYGKYRLKWGAIVAPDKFGQKKRSSASQQEAKLEIMSLPLPRFNSDSKMMYFQMIISPRLTARSVPWDYDSLKFASKDTLLKDLIDAMSCAHFMVQTKQEPELYKSKQIARVSALKNLSSILQLDPSAESKINPTAIFRGSVLLGLLDGVIEPDSSSYRPTQHINGGRAILDKYRDQITNNTAVTLKDKVNAEIMSVFATMDLTYSLLTGSSPYFKPQFWFEFGSCDAWWGNVDQSDPFLEIMSILTTLAVLGHSMKTSHRPPSMDQLLEIQERLAQFILPARSAQAIVKTSERSSFQSWSCFCSAYANTAMIYCLRALWSCTLEDDRVQCAVSMFVDDLISASNDTLQHCLLFPLLIAGYHTQDTRQRDVIRSSCMTCYGYLFFGSIRLIIEFLEERWARSTERLSEVRIEDSLKVKLEFDLEPFPEFAEEGPTTTWWDNFEEFGRKTFVF</sequence>
<dbReference type="GO" id="GO:0005634">
    <property type="term" value="C:nucleus"/>
    <property type="evidence" value="ECO:0007669"/>
    <property type="project" value="UniProtKB-SubCell"/>
</dbReference>
<dbReference type="AlphaFoldDB" id="W6MWH0"/>
<dbReference type="OrthoDB" id="3251668at2759"/>
<dbReference type="SMART" id="SM00066">
    <property type="entry name" value="GAL4"/>
    <property type="match status" value="1"/>
</dbReference>
<dbReference type="Proteomes" id="UP000019384">
    <property type="component" value="Unassembled WGS sequence"/>
</dbReference>
<reference evidence="4" key="2">
    <citation type="submission" date="2014-02" db="EMBL/GenBank/DDBJ databases">
        <title>Complete DNA sequence of /Kuraishia capsulata/ illustrates novel genomic features among budding yeasts (/Saccharomycotina/).</title>
        <authorList>
            <person name="Morales L."/>
            <person name="Noel B."/>
            <person name="Porcel B."/>
            <person name="Marcet-Houben M."/>
            <person name="Hullo M-F."/>
            <person name="Sacerdot C."/>
            <person name="Tekaia F."/>
            <person name="Leh-Louis V."/>
            <person name="Despons L."/>
            <person name="Khanna V."/>
            <person name="Aury J-M."/>
            <person name="Barbe V."/>
            <person name="Couloux A."/>
            <person name="Labadie K."/>
            <person name="Pelletier E."/>
            <person name="Souciet J-L."/>
            <person name="Boekhout T."/>
            <person name="Gabaldon T."/>
            <person name="Wincker P."/>
            <person name="Dujon B."/>
        </authorList>
    </citation>
    <scope>NUCLEOTIDE SEQUENCE</scope>
    <source>
        <strain evidence="4">CBS 1993</strain>
    </source>
</reference>
<dbReference type="Gene3D" id="4.10.240.10">
    <property type="entry name" value="Zn(2)-C6 fungal-type DNA-binding domain"/>
    <property type="match status" value="1"/>
</dbReference>
<evidence type="ECO:0000256" key="2">
    <source>
        <dbReference type="ARBA" id="ARBA00023242"/>
    </source>
</evidence>
<dbReference type="PANTHER" id="PTHR37534">
    <property type="entry name" value="TRANSCRIPTIONAL ACTIVATOR PROTEIN UGA3"/>
    <property type="match status" value="1"/>
</dbReference>
<dbReference type="GO" id="GO:0000976">
    <property type="term" value="F:transcription cis-regulatory region binding"/>
    <property type="evidence" value="ECO:0007669"/>
    <property type="project" value="TreeGrafter"/>
</dbReference>
<dbReference type="CDD" id="cd00067">
    <property type="entry name" value="GAL4"/>
    <property type="match status" value="1"/>
</dbReference>
<protein>
    <recommendedName>
        <fullName evidence="3">Zn(2)-C6 fungal-type domain-containing protein</fullName>
    </recommendedName>
</protein>
<dbReference type="Pfam" id="PF11951">
    <property type="entry name" value="Fungal_trans_2"/>
    <property type="match status" value="1"/>
</dbReference>
<dbReference type="GO" id="GO:0045944">
    <property type="term" value="P:positive regulation of transcription by RNA polymerase II"/>
    <property type="evidence" value="ECO:0007669"/>
    <property type="project" value="TreeGrafter"/>
</dbReference>
<name>W6MWH0_9ASCO</name>
<evidence type="ECO:0000313" key="5">
    <source>
        <dbReference type="Proteomes" id="UP000019384"/>
    </source>
</evidence>
<feature type="domain" description="Zn(2)-C6 fungal-type" evidence="3">
    <location>
        <begin position="17"/>
        <end position="47"/>
    </location>
</feature>
<keyword evidence="5" id="KW-1185">Reference proteome</keyword>
<organism evidence="4 5">
    <name type="scientific">Kuraishia capsulata CBS 1993</name>
    <dbReference type="NCBI Taxonomy" id="1382522"/>
    <lineage>
        <taxon>Eukaryota</taxon>
        <taxon>Fungi</taxon>
        <taxon>Dikarya</taxon>
        <taxon>Ascomycota</taxon>
        <taxon>Saccharomycotina</taxon>
        <taxon>Pichiomycetes</taxon>
        <taxon>Pichiales</taxon>
        <taxon>Pichiaceae</taxon>
        <taxon>Kuraishia</taxon>
    </lineage>
</organism>
<dbReference type="InterPro" id="IPR036864">
    <property type="entry name" value="Zn2-C6_fun-type_DNA-bd_sf"/>
</dbReference>